<evidence type="ECO:0000313" key="9">
    <source>
        <dbReference type="Proteomes" id="UP000485058"/>
    </source>
</evidence>
<dbReference type="SMART" id="SM00133">
    <property type="entry name" value="S_TK_X"/>
    <property type="match status" value="1"/>
</dbReference>
<keyword evidence="9" id="KW-1185">Reference proteome</keyword>
<dbReference type="Gene3D" id="3.30.200.20">
    <property type="entry name" value="Phosphorylase Kinase, domain 1"/>
    <property type="match status" value="1"/>
</dbReference>
<feature type="region of interest" description="Disordered" evidence="6">
    <location>
        <begin position="141"/>
        <end position="166"/>
    </location>
</feature>
<keyword evidence="4 8" id="KW-0418">Kinase</keyword>
<dbReference type="GO" id="GO:0005524">
    <property type="term" value="F:ATP binding"/>
    <property type="evidence" value="ECO:0007669"/>
    <property type="project" value="UniProtKB-KW"/>
</dbReference>
<dbReference type="AlphaFoldDB" id="A0A6A0AIL3"/>
<keyword evidence="5" id="KW-0067">ATP-binding</keyword>
<evidence type="ECO:0000256" key="3">
    <source>
        <dbReference type="ARBA" id="ARBA00022741"/>
    </source>
</evidence>
<dbReference type="GO" id="GO:0004674">
    <property type="term" value="F:protein serine/threonine kinase activity"/>
    <property type="evidence" value="ECO:0007669"/>
    <property type="project" value="UniProtKB-KW"/>
</dbReference>
<organism evidence="8 9">
    <name type="scientific">Haematococcus lacustris</name>
    <name type="common">Green alga</name>
    <name type="synonym">Haematococcus pluvialis</name>
    <dbReference type="NCBI Taxonomy" id="44745"/>
    <lineage>
        <taxon>Eukaryota</taxon>
        <taxon>Viridiplantae</taxon>
        <taxon>Chlorophyta</taxon>
        <taxon>core chlorophytes</taxon>
        <taxon>Chlorophyceae</taxon>
        <taxon>CS clade</taxon>
        <taxon>Chlamydomonadales</taxon>
        <taxon>Haematococcaceae</taxon>
        <taxon>Haematococcus</taxon>
    </lineage>
</organism>
<gene>
    <name evidence="8" type="ORF">HaLaN_31670</name>
</gene>
<keyword evidence="2" id="KW-0808">Transferase</keyword>
<keyword evidence="1" id="KW-0723">Serine/threonine-protein kinase</keyword>
<evidence type="ECO:0000256" key="4">
    <source>
        <dbReference type="ARBA" id="ARBA00022777"/>
    </source>
</evidence>
<evidence type="ECO:0000256" key="6">
    <source>
        <dbReference type="SAM" id="MobiDB-lite"/>
    </source>
</evidence>
<dbReference type="Gene3D" id="1.10.510.10">
    <property type="entry name" value="Transferase(Phosphotransferase) domain 1"/>
    <property type="match status" value="1"/>
</dbReference>
<name>A0A6A0AIL3_HAELA</name>
<evidence type="ECO:0000256" key="5">
    <source>
        <dbReference type="ARBA" id="ARBA00022840"/>
    </source>
</evidence>
<evidence type="ECO:0000313" key="8">
    <source>
        <dbReference type="EMBL" id="GFH32448.1"/>
    </source>
</evidence>
<feature type="domain" description="AGC-kinase C-terminal" evidence="7">
    <location>
        <begin position="49"/>
        <end position="105"/>
    </location>
</feature>
<evidence type="ECO:0000256" key="2">
    <source>
        <dbReference type="ARBA" id="ARBA00022679"/>
    </source>
</evidence>
<dbReference type="InterPro" id="IPR000961">
    <property type="entry name" value="AGC-kinase_C"/>
</dbReference>
<evidence type="ECO:0000256" key="1">
    <source>
        <dbReference type="ARBA" id="ARBA00022527"/>
    </source>
</evidence>
<dbReference type="PROSITE" id="PS51285">
    <property type="entry name" value="AGC_KINASE_CTER"/>
    <property type="match status" value="1"/>
</dbReference>
<proteinExistence type="predicted"/>
<accession>A0A6A0AIL3</accession>
<keyword evidence="3" id="KW-0547">Nucleotide-binding</keyword>
<sequence>MNTHPSLKQVCGTTGAGHWHPAGQGEMDPKTRLGVAGGVAGLKSHPWFEGLDFKVVMAKQYMPPVKPKVASADDTSNFDSYTQLGPMAHLFPLTVDQQRHEGQGALIAGSLDCEQNVISSDALNMLSMCTHNRPHINACHPYDTPGRTPVKTPGQEPAARGKRGVKGHCVNPAAARQGKGTIRLAMCAPQIRRGAKTAMQIELQLSSINRLTLALADLVLFDVVTRMRLGRLPDYAHAAVLKDDILLVRNDVLAASHMWLVVAEEDPEAVDRLPTEQFEFRGQVAPDHYPPIMRRLLF</sequence>
<comment type="caution">
    <text evidence="8">The sequence shown here is derived from an EMBL/GenBank/DDBJ whole genome shotgun (WGS) entry which is preliminary data.</text>
</comment>
<feature type="region of interest" description="Disordered" evidence="6">
    <location>
        <begin position="1"/>
        <end position="27"/>
    </location>
</feature>
<reference evidence="8 9" key="1">
    <citation type="submission" date="2020-02" db="EMBL/GenBank/DDBJ databases">
        <title>Draft genome sequence of Haematococcus lacustris strain NIES-144.</title>
        <authorList>
            <person name="Morimoto D."/>
            <person name="Nakagawa S."/>
            <person name="Yoshida T."/>
            <person name="Sawayama S."/>
        </authorList>
    </citation>
    <scope>NUCLEOTIDE SEQUENCE [LARGE SCALE GENOMIC DNA]</scope>
    <source>
        <strain evidence="8 9">NIES-144</strain>
    </source>
</reference>
<dbReference type="EMBL" id="BLLF01006657">
    <property type="protein sequence ID" value="GFH32448.1"/>
    <property type="molecule type" value="Genomic_DNA"/>
</dbReference>
<evidence type="ECO:0000259" key="7">
    <source>
        <dbReference type="PROSITE" id="PS51285"/>
    </source>
</evidence>
<protein>
    <submittedName>
        <fullName evidence="8">cAMP-dependent kinase catalytic subunit beta isoform X6</fullName>
    </submittedName>
</protein>
<dbReference type="Proteomes" id="UP000485058">
    <property type="component" value="Unassembled WGS sequence"/>
</dbReference>